<evidence type="ECO:0000256" key="2">
    <source>
        <dbReference type="SAM" id="Phobius"/>
    </source>
</evidence>
<feature type="transmembrane region" description="Helical" evidence="2">
    <location>
        <begin position="37"/>
        <end position="62"/>
    </location>
</feature>
<gene>
    <name evidence="4" type="ORF">METZ01_LOCUS226760</name>
</gene>
<keyword evidence="2" id="KW-0812">Transmembrane</keyword>
<dbReference type="Pfam" id="PF12773">
    <property type="entry name" value="DZR"/>
    <property type="match status" value="1"/>
</dbReference>
<feature type="compositionally biased region" description="Pro residues" evidence="1">
    <location>
        <begin position="147"/>
        <end position="158"/>
    </location>
</feature>
<feature type="transmembrane region" description="Helical" evidence="2">
    <location>
        <begin position="255"/>
        <end position="273"/>
    </location>
</feature>
<sequence>VSTKEETSLFAILGGVAGGGIGVIWTIWALFGGEYEGSVPIFGVAIVGALIGGLVGAGIDWMVNRFSLRPRVGALRLLGGLLLACAVILLLVPVPVVPGGASCGSALFRLHPGTRCDPPINRQRTEVLVIGAIGGGVIALARKSARNPPPPQRPPSGPPDLDAPTVSRNPPNRPTGVLECSGCGKEVSEEAQFCPHCGERFEDPPCANPDCDAIPSEGERFCSKCGWPIQIQPAARRSETHPKDVGRNSGPPWQTLWWIGVALVWALALLFTIDRAGIIHGEDFSAWWDAFLDQLPWNWDW</sequence>
<feature type="region of interest" description="Disordered" evidence="1">
    <location>
        <begin position="143"/>
        <end position="173"/>
    </location>
</feature>
<keyword evidence="2" id="KW-1133">Transmembrane helix</keyword>
<reference evidence="4" key="1">
    <citation type="submission" date="2018-05" db="EMBL/GenBank/DDBJ databases">
        <authorList>
            <person name="Lanie J.A."/>
            <person name="Ng W.-L."/>
            <person name="Kazmierczak K.M."/>
            <person name="Andrzejewski T.M."/>
            <person name="Davidsen T.M."/>
            <person name="Wayne K.J."/>
            <person name="Tettelin H."/>
            <person name="Glass J.I."/>
            <person name="Rusch D."/>
            <person name="Podicherti R."/>
            <person name="Tsui H.-C.T."/>
            <person name="Winkler M.E."/>
        </authorList>
    </citation>
    <scope>NUCLEOTIDE SEQUENCE</scope>
</reference>
<name>A0A382GFA4_9ZZZZ</name>
<dbReference type="AlphaFoldDB" id="A0A382GFA4"/>
<keyword evidence="2" id="KW-0472">Membrane</keyword>
<dbReference type="EMBL" id="UINC01055252">
    <property type="protein sequence ID" value="SVB73906.1"/>
    <property type="molecule type" value="Genomic_DNA"/>
</dbReference>
<evidence type="ECO:0000313" key="4">
    <source>
        <dbReference type="EMBL" id="SVB73906.1"/>
    </source>
</evidence>
<evidence type="ECO:0000259" key="3">
    <source>
        <dbReference type="Pfam" id="PF12773"/>
    </source>
</evidence>
<feature type="transmembrane region" description="Helical" evidence="2">
    <location>
        <begin position="9"/>
        <end position="31"/>
    </location>
</feature>
<feature type="domain" description="DZANK-type" evidence="3">
    <location>
        <begin position="180"/>
        <end position="226"/>
    </location>
</feature>
<protein>
    <recommendedName>
        <fullName evidence="3">DZANK-type domain-containing protein</fullName>
    </recommendedName>
</protein>
<dbReference type="InterPro" id="IPR025874">
    <property type="entry name" value="DZR"/>
</dbReference>
<evidence type="ECO:0000256" key="1">
    <source>
        <dbReference type="SAM" id="MobiDB-lite"/>
    </source>
</evidence>
<feature type="transmembrane region" description="Helical" evidence="2">
    <location>
        <begin position="74"/>
        <end position="92"/>
    </location>
</feature>
<feature type="non-terminal residue" evidence="4">
    <location>
        <position position="1"/>
    </location>
</feature>
<organism evidence="4">
    <name type="scientific">marine metagenome</name>
    <dbReference type="NCBI Taxonomy" id="408172"/>
    <lineage>
        <taxon>unclassified sequences</taxon>
        <taxon>metagenomes</taxon>
        <taxon>ecological metagenomes</taxon>
    </lineage>
</organism>
<accession>A0A382GFA4</accession>
<proteinExistence type="predicted"/>